<evidence type="ECO:0000313" key="15">
    <source>
        <dbReference type="Proteomes" id="UP000295525"/>
    </source>
</evidence>
<keyword evidence="6" id="KW-0029">Amino-acid transport</keyword>
<evidence type="ECO:0000256" key="11">
    <source>
        <dbReference type="ARBA" id="ARBA00073645"/>
    </source>
</evidence>
<dbReference type="Gene3D" id="1.10.3720.10">
    <property type="entry name" value="MetI-like"/>
    <property type="match status" value="1"/>
</dbReference>
<evidence type="ECO:0000256" key="10">
    <source>
        <dbReference type="ARBA" id="ARBA00062718"/>
    </source>
</evidence>
<evidence type="ECO:0000256" key="2">
    <source>
        <dbReference type="ARBA" id="ARBA00010072"/>
    </source>
</evidence>
<keyword evidence="7 12" id="KW-1133">Transmembrane helix</keyword>
<dbReference type="GO" id="GO:0043190">
    <property type="term" value="C:ATP-binding cassette (ABC) transporter complex"/>
    <property type="evidence" value="ECO:0007669"/>
    <property type="project" value="InterPro"/>
</dbReference>
<dbReference type="EMBL" id="SMAJ01000008">
    <property type="protein sequence ID" value="TCT06397.1"/>
    <property type="molecule type" value="Genomic_DNA"/>
</dbReference>
<dbReference type="InterPro" id="IPR035906">
    <property type="entry name" value="MetI-like_sf"/>
</dbReference>
<keyword evidence="15" id="KW-1185">Reference proteome</keyword>
<dbReference type="Pfam" id="PF00528">
    <property type="entry name" value="BPD_transp_1"/>
    <property type="match status" value="1"/>
</dbReference>
<comment type="subcellular location">
    <subcellularLocation>
        <location evidence="1">Cell inner membrane</location>
        <topology evidence="1">Multi-pass membrane protein</topology>
    </subcellularLocation>
    <subcellularLocation>
        <location evidence="12">Cell membrane</location>
        <topology evidence="12">Multi-pass membrane protein</topology>
    </subcellularLocation>
</comment>
<evidence type="ECO:0000256" key="6">
    <source>
        <dbReference type="ARBA" id="ARBA00022970"/>
    </source>
</evidence>
<protein>
    <recommendedName>
        <fullName evidence="11">Glutamate/aspartate import permease protein GltK</fullName>
    </recommendedName>
</protein>
<evidence type="ECO:0000313" key="14">
    <source>
        <dbReference type="EMBL" id="TCT06397.1"/>
    </source>
</evidence>
<feature type="transmembrane region" description="Helical" evidence="12">
    <location>
        <begin position="200"/>
        <end position="222"/>
    </location>
</feature>
<dbReference type="OrthoDB" id="9771188at2"/>
<dbReference type="InterPro" id="IPR000515">
    <property type="entry name" value="MetI-like"/>
</dbReference>
<evidence type="ECO:0000259" key="13">
    <source>
        <dbReference type="PROSITE" id="PS50928"/>
    </source>
</evidence>
<comment type="caution">
    <text evidence="14">The sequence shown here is derived from an EMBL/GenBank/DDBJ whole genome shotgun (WGS) entry which is preliminary data.</text>
</comment>
<dbReference type="FunFam" id="1.10.3720.10:FF:000006">
    <property type="entry name" value="Glutamate/aspartate ABC transporter, permease protein GltK"/>
    <property type="match status" value="1"/>
</dbReference>
<keyword evidence="4" id="KW-1003">Cell membrane</keyword>
<dbReference type="GO" id="GO:0006865">
    <property type="term" value="P:amino acid transport"/>
    <property type="evidence" value="ECO:0007669"/>
    <property type="project" value="UniProtKB-KW"/>
</dbReference>
<dbReference type="SUPFAM" id="SSF161098">
    <property type="entry name" value="MetI-like"/>
    <property type="match status" value="1"/>
</dbReference>
<dbReference type="GO" id="GO:0022857">
    <property type="term" value="F:transmembrane transporter activity"/>
    <property type="evidence" value="ECO:0007669"/>
    <property type="project" value="InterPro"/>
</dbReference>
<evidence type="ECO:0000256" key="5">
    <source>
        <dbReference type="ARBA" id="ARBA00022692"/>
    </source>
</evidence>
<comment type="subunit">
    <text evidence="10">The complex is composed of two ATP-binding proteins (GltL), two transmembrane proteins (GltJ and GltK) and a solute-binding protein (GltI).</text>
</comment>
<name>A0A4R3M4S1_9BURK</name>
<gene>
    <name evidence="14" type="ORF">EDC26_108133</name>
</gene>
<comment type="function">
    <text evidence="9">Part of the ABC transporter complex GltIJKL involved in glutamate and aspartate uptake. Probably responsible for the translocation of the substrate across the membrane.</text>
</comment>
<evidence type="ECO:0000256" key="7">
    <source>
        <dbReference type="ARBA" id="ARBA00022989"/>
    </source>
</evidence>
<keyword evidence="5 12" id="KW-0812">Transmembrane</keyword>
<feature type="domain" description="ABC transmembrane type-1" evidence="13">
    <location>
        <begin position="22"/>
        <end position="218"/>
    </location>
</feature>
<evidence type="ECO:0000256" key="12">
    <source>
        <dbReference type="RuleBase" id="RU363032"/>
    </source>
</evidence>
<dbReference type="CDD" id="cd06261">
    <property type="entry name" value="TM_PBP2"/>
    <property type="match status" value="1"/>
</dbReference>
<dbReference type="RefSeq" id="WP_132582974.1">
    <property type="nucleotide sequence ID" value="NZ_SMAJ01000008.1"/>
</dbReference>
<proteinExistence type="inferred from homology"/>
<dbReference type="NCBIfam" id="TIGR01726">
    <property type="entry name" value="HEQRo_perm_3TM"/>
    <property type="match status" value="1"/>
</dbReference>
<comment type="similarity">
    <text evidence="2">Belongs to the binding-protein-dependent transport system permease family. HisMQ subfamily.</text>
</comment>
<keyword evidence="8 12" id="KW-0472">Membrane</keyword>
<feature type="transmembrane region" description="Helical" evidence="12">
    <location>
        <begin position="159"/>
        <end position="180"/>
    </location>
</feature>
<feature type="transmembrane region" description="Helical" evidence="12">
    <location>
        <begin position="15"/>
        <end position="45"/>
    </location>
</feature>
<dbReference type="InterPro" id="IPR043429">
    <property type="entry name" value="ArtM/GltK/GlnP/TcyL/YhdX-like"/>
</dbReference>
<accession>A0A4R3M4S1</accession>
<dbReference type="PANTHER" id="PTHR30614">
    <property type="entry name" value="MEMBRANE COMPONENT OF AMINO ACID ABC TRANSPORTER"/>
    <property type="match status" value="1"/>
</dbReference>
<evidence type="ECO:0000256" key="4">
    <source>
        <dbReference type="ARBA" id="ARBA00022475"/>
    </source>
</evidence>
<sequence>MPYQFDLSFLSRNDIFFLMKGMAVSLEITAAAFFAGLLWGTFLALMRMSKIGVLRFFATWYINLFRSVPLIMVLLWFFLIVPQLLQSALNVPPTIDMRFVSALVAYSLFEAAYYAEIIRSGVSSVSPGQLFAAKALGMTNWSAMRLIVLPQAFRNMMPVILTQGIILFQDTALVYVIALADFFGEAYGIGVRNVRIVEMILLAGFVYLVICSSASIFVNIYFRRKGDDVRNKRMKNEY</sequence>
<dbReference type="PROSITE" id="PS50928">
    <property type="entry name" value="ABC_TM1"/>
    <property type="match status" value="1"/>
</dbReference>
<feature type="transmembrane region" description="Helical" evidence="12">
    <location>
        <begin position="57"/>
        <end position="79"/>
    </location>
</feature>
<reference evidence="14 15" key="1">
    <citation type="submission" date="2019-03" db="EMBL/GenBank/DDBJ databases">
        <title>Genomic Encyclopedia of Type Strains, Phase IV (KMG-IV): sequencing the most valuable type-strain genomes for metagenomic binning, comparative biology and taxonomic classification.</title>
        <authorList>
            <person name="Goeker M."/>
        </authorList>
    </citation>
    <scope>NUCLEOTIDE SEQUENCE [LARGE SCALE GENOMIC DNA]</scope>
    <source>
        <strain evidence="14 15">DSM 24591</strain>
    </source>
</reference>
<evidence type="ECO:0000256" key="9">
    <source>
        <dbReference type="ARBA" id="ARBA00060298"/>
    </source>
</evidence>
<keyword evidence="3 12" id="KW-0813">Transport</keyword>
<dbReference type="PANTHER" id="PTHR30614:SF1">
    <property type="entry name" value="GLUTAMATE_ASPARTATE IMPORT PERMEASE PROTEIN GLTK"/>
    <property type="match status" value="1"/>
</dbReference>
<dbReference type="AlphaFoldDB" id="A0A4R3M4S1"/>
<evidence type="ECO:0000256" key="3">
    <source>
        <dbReference type="ARBA" id="ARBA00022448"/>
    </source>
</evidence>
<dbReference type="InterPro" id="IPR010065">
    <property type="entry name" value="AA_ABC_transptr_permease_3TM"/>
</dbReference>
<organism evidence="14 15">
    <name type="scientific">Paralcaligenes ureilyticus</name>
    <dbReference type="NCBI Taxonomy" id="627131"/>
    <lineage>
        <taxon>Bacteria</taxon>
        <taxon>Pseudomonadati</taxon>
        <taxon>Pseudomonadota</taxon>
        <taxon>Betaproteobacteria</taxon>
        <taxon>Burkholderiales</taxon>
        <taxon>Alcaligenaceae</taxon>
        <taxon>Paralcaligenes</taxon>
    </lineage>
</organism>
<dbReference type="Proteomes" id="UP000295525">
    <property type="component" value="Unassembled WGS sequence"/>
</dbReference>
<evidence type="ECO:0000256" key="1">
    <source>
        <dbReference type="ARBA" id="ARBA00004429"/>
    </source>
</evidence>
<evidence type="ECO:0000256" key="8">
    <source>
        <dbReference type="ARBA" id="ARBA00023136"/>
    </source>
</evidence>